<dbReference type="InterPro" id="IPR002541">
    <property type="entry name" value="Cyt_c_assembly"/>
</dbReference>
<feature type="transmembrane region" description="Helical" evidence="1">
    <location>
        <begin position="185"/>
        <end position="206"/>
    </location>
</feature>
<dbReference type="AlphaFoldDB" id="A0A401JH39"/>
<feature type="transmembrane region" description="Helical" evidence="1">
    <location>
        <begin position="131"/>
        <end position="156"/>
    </location>
</feature>
<feature type="transmembrane region" description="Helical" evidence="1">
    <location>
        <begin position="218"/>
        <end position="236"/>
    </location>
</feature>
<accession>A0A401JH39</accession>
<evidence type="ECO:0000313" key="4">
    <source>
        <dbReference type="Proteomes" id="UP000286806"/>
    </source>
</evidence>
<dbReference type="InterPro" id="IPR052372">
    <property type="entry name" value="YpjD/HemX"/>
</dbReference>
<dbReference type="GO" id="GO:0017004">
    <property type="term" value="P:cytochrome complex assembly"/>
    <property type="evidence" value="ECO:0007669"/>
    <property type="project" value="InterPro"/>
</dbReference>
<keyword evidence="1" id="KW-0472">Membrane</keyword>
<evidence type="ECO:0000259" key="2">
    <source>
        <dbReference type="Pfam" id="PF01578"/>
    </source>
</evidence>
<feature type="transmembrane region" description="Helical" evidence="1">
    <location>
        <begin position="248"/>
        <end position="267"/>
    </location>
</feature>
<sequence>MLFFSILTQMNLDLFYPLVSLLYALVGWHFWRTRWHTTQPGAVWEKMLPLPALALHFLLLIDTVSNPAGLNLGVGNALSAIIWLAVLIYWLGSFRYRLEVLLAPLSGLAAVAVLTPLVLPTTHVLGNTELLAFRVHLIIALLAYSLFTIAALHAALMAMVEKRLHNVNQPGVVANLPPLLTLESLLFRIIGVGFVLLTLTLASGMLFSEELFHEPMQFNHKTIFAILSWVVFAALLSGRRLWGWRGRIAIRWTLAGFVMLVLAYIGSKFVLEILLHR</sequence>
<evidence type="ECO:0000313" key="3">
    <source>
        <dbReference type="EMBL" id="GBL47296.1"/>
    </source>
</evidence>
<dbReference type="Proteomes" id="UP000286806">
    <property type="component" value="Unassembled WGS sequence"/>
</dbReference>
<feature type="domain" description="Cytochrome c assembly protein" evidence="2">
    <location>
        <begin position="53"/>
        <end position="274"/>
    </location>
</feature>
<protein>
    <submittedName>
        <fullName evidence="3">CcsA-related protein</fullName>
    </submittedName>
</protein>
<evidence type="ECO:0000256" key="1">
    <source>
        <dbReference type="SAM" id="Phobius"/>
    </source>
</evidence>
<feature type="transmembrane region" description="Helical" evidence="1">
    <location>
        <begin position="98"/>
        <end position="119"/>
    </location>
</feature>
<name>A0A401JH39_9PROT</name>
<dbReference type="PANTHER" id="PTHR38034">
    <property type="entry name" value="INNER MEMBRANE PROTEIN YPJD"/>
    <property type="match status" value="1"/>
</dbReference>
<gene>
    <name evidence="3" type="ORF">SFMTTN_3130</name>
</gene>
<dbReference type="GO" id="GO:0020037">
    <property type="term" value="F:heme binding"/>
    <property type="evidence" value="ECO:0007669"/>
    <property type="project" value="InterPro"/>
</dbReference>
<dbReference type="Pfam" id="PF01578">
    <property type="entry name" value="Cytochrom_C_asm"/>
    <property type="match status" value="1"/>
</dbReference>
<feature type="transmembrane region" description="Helical" evidence="1">
    <location>
        <begin position="73"/>
        <end position="91"/>
    </location>
</feature>
<reference evidence="3 4" key="1">
    <citation type="journal article" date="2019" name="Front. Microbiol.">
        <title>Genomes of Neutrophilic Sulfur-Oxidizing Chemolithoautotrophs Representing 9 Proteobacterial Species From 8 Genera.</title>
        <authorList>
            <person name="Watanabe T."/>
            <person name="Kojima H."/>
            <person name="Umezawa K."/>
            <person name="Hori C."/>
            <person name="Takasuka T.E."/>
            <person name="Kato Y."/>
            <person name="Fukui M."/>
        </authorList>
    </citation>
    <scope>NUCLEOTIDE SEQUENCE [LARGE SCALE GENOMIC DNA]</scope>
    <source>
        <strain evidence="3 4">TTN</strain>
    </source>
</reference>
<feature type="transmembrane region" description="Helical" evidence="1">
    <location>
        <begin position="14"/>
        <end position="31"/>
    </location>
</feature>
<comment type="caution">
    <text evidence="3">The sequence shown here is derived from an EMBL/GenBank/DDBJ whole genome shotgun (WGS) entry which is preliminary data.</text>
</comment>
<keyword evidence="4" id="KW-1185">Reference proteome</keyword>
<dbReference type="EMBL" id="BGOW01000038">
    <property type="protein sequence ID" value="GBL47296.1"/>
    <property type="molecule type" value="Genomic_DNA"/>
</dbReference>
<keyword evidence="1" id="KW-0812">Transmembrane</keyword>
<dbReference type="PANTHER" id="PTHR38034:SF1">
    <property type="entry name" value="INNER MEMBRANE PROTEIN YPJD"/>
    <property type="match status" value="1"/>
</dbReference>
<proteinExistence type="predicted"/>
<keyword evidence="1" id="KW-1133">Transmembrane helix</keyword>
<organism evidence="3 4">
    <name type="scientific">Sulfuriferula multivorans</name>
    <dbReference type="NCBI Taxonomy" id="1559896"/>
    <lineage>
        <taxon>Bacteria</taxon>
        <taxon>Pseudomonadati</taxon>
        <taxon>Pseudomonadota</taxon>
        <taxon>Betaproteobacteria</taxon>
        <taxon>Nitrosomonadales</taxon>
        <taxon>Sulfuricellaceae</taxon>
        <taxon>Sulfuriferula</taxon>
    </lineage>
</organism>